<dbReference type="OrthoDB" id="405996at2759"/>
<evidence type="ECO:0000313" key="1">
    <source>
        <dbReference type="EMBL" id="KAG9462945.1"/>
    </source>
</evidence>
<name>A0A8J6BGM5_ELECQ</name>
<reference evidence="1" key="1">
    <citation type="thesis" date="2020" institute="ProQuest LLC" country="789 East Eisenhower Parkway, Ann Arbor, MI, USA">
        <title>Comparative Genomics and Chromosome Evolution.</title>
        <authorList>
            <person name="Mudd A.B."/>
        </authorList>
    </citation>
    <scope>NUCLEOTIDE SEQUENCE</scope>
    <source>
        <strain evidence="1">HN-11 Male</strain>
        <tissue evidence="1">Kidney and liver</tissue>
    </source>
</reference>
<feature type="non-terminal residue" evidence="1">
    <location>
        <position position="67"/>
    </location>
</feature>
<dbReference type="EMBL" id="WNTK01008764">
    <property type="protein sequence ID" value="KAG9462945.1"/>
    <property type="molecule type" value="Genomic_DNA"/>
</dbReference>
<keyword evidence="2" id="KW-1185">Reference proteome</keyword>
<organism evidence="1 2">
    <name type="scientific">Eleutherodactylus coqui</name>
    <name type="common">Puerto Rican coqui</name>
    <dbReference type="NCBI Taxonomy" id="57060"/>
    <lineage>
        <taxon>Eukaryota</taxon>
        <taxon>Metazoa</taxon>
        <taxon>Chordata</taxon>
        <taxon>Craniata</taxon>
        <taxon>Vertebrata</taxon>
        <taxon>Euteleostomi</taxon>
        <taxon>Amphibia</taxon>
        <taxon>Batrachia</taxon>
        <taxon>Anura</taxon>
        <taxon>Neobatrachia</taxon>
        <taxon>Hyloidea</taxon>
        <taxon>Eleutherodactylidae</taxon>
        <taxon>Eleutherodactylinae</taxon>
        <taxon>Eleutherodactylus</taxon>
        <taxon>Eleutherodactylus</taxon>
    </lineage>
</organism>
<dbReference type="Proteomes" id="UP000770717">
    <property type="component" value="Unassembled WGS sequence"/>
</dbReference>
<gene>
    <name evidence="1" type="ORF">GDO78_022778</name>
</gene>
<sequence length="67" mass="7358">MALLYQNLKLHTTPEKFFVEACDDGIDDVLAIDRVSTEVTLTVKKDIPPSAITRQICGILGTVRLVA</sequence>
<protein>
    <submittedName>
        <fullName evidence="1">Uncharacterized protein</fullName>
    </submittedName>
</protein>
<evidence type="ECO:0000313" key="2">
    <source>
        <dbReference type="Proteomes" id="UP000770717"/>
    </source>
</evidence>
<accession>A0A8J6BGM5</accession>
<comment type="caution">
    <text evidence="1">The sequence shown here is derived from an EMBL/GenBank/DDBJ whole genome shotgun (WGS) entry which is preliminary data.</text>
</comment>
<proteinExistence type="predicted"/>
<dbReference type="AlphaFoldDB" id="A0A8J6BGM5"/>